<evidence type="ECO:0000256" key="4">
    <source>
        <dbReference type="ARBA" id="ARBA00022801"/>
    </source>
</evidence>
<evidence type="ECO:0000313" key="8">
    <source>
        <dbReference type="Proteomes" id="UP000481643"/>
    </source>
</evidence>
<evidence type="ECO:0000256" key="6">
    <source>
        <dbReference type="PIRNR" id="PIRNR018267"/>
    </source>
</evidence>
<dbReference type="InterPro" id="IPR011335">
    <property type="entry name" value="Restrct_endonuc-II-like"/>
</dbReference>
<evidence type="ECO:0000256" key="2">
    <source>
        <dbReference type="ARBA" id="ARBA00022759"/>
    </source>
</evidence>
<dbReference type="Gene3D" id="3.40.960.10">
    <property type="entry name" value="VSR Endonuclease"/>
    <property type="match status" value="1"/>
</dbReference>
<evidence type="ECO:0000256" key="1">
    <source>
        <dbReference type="ARBA" id="ARBA00022722"/>
    </source>
</evidence>
<dbReference type="EMBL" id="WBVX01000003">
    <property type="protein sequence ID" value="KAB2689067.1"/>
    <property type="molecule type" value="Genomic_DNA"/>
</dbReference>
<comment type="similarity">
    <text evidence="6">Belongs to the vsr family.</text>
</comment>
<dbReference type="EC" id="3.1.-.-" evidence="6"/>
<keyword evidence="3 6" id="KW-0227">DNA damage</keyword>
<dbReference type="GO" id="GO:0004519">
    <property type="term" value="F:endonuclease activity"/>
    <property type="evidence" value="ECO:0007669"/>
    <property type="project" value="UniProtKB-KW"/>
</dbReference>
<gene>
    <name evidence="7" type="primary">vsr</name>
    <name evidence="7" type="ORF">F9L08_04540</name>
</gene>
<proteinExistence type="inferred from homology"/>
<dbReference type="PIRSF" id="PIRSF018267">
    <property type="entry name" value="VSR_endonuc"/>
    <property type="match status" value="1"/>
</dbReference>
<name>A0A6L3YVW6_9HYPH</name>
<evidence type="ECO:0000256" key="3">
    <source>
        <dbReference type="ARBA" id="ARBA00022763"/>
    </source>
</evidence>
<dbReference type="InterPro" id="IPR004603">
    <property type="entry name" value="DNA_mismatch_endonuc_vsr"/>
</dbReference>
<dbReference type="Proteomes" id="UP000481643">
    <property type="component" value="Unassembled WGS sequence"/>
</dbReference>
<dbReference type="AlphaFoldDB" id="A0A6L3YVW6"/>
<comment type="caution">
    <text evidence="7">The sequence shown here is derived from an EMBL/GenBank/DDBJ whole genome shotgun (WGS) entry which is preliminary data.</text>
</comment>
<dbReference type="NCBIfam" id="TIGR00632">
    <property type="entry name" value="vsr"/>
    <property type="match status" value="1"/>
</dbReference>
<dbReference type="CDD" id="cd00221">
    <property type="entry name" value="Vsr"/>
    <property type="match status" value="1"/>
</dbReference>
<evidence type="ECO:0000313" key="7">
    <source>
        <dbReference type="EMBL" id="KAB2689067.1"/>
    </source>
</evidence>
<reference evidence="7 8" key="1">
    <citation type="submission" date="2019-09" db="EMBL/GenBank/DDBJ databases">
        <title>Taxonomic organization of the family Brucellaceae based on a phylogenomic approach.</title>
        <authorList>
            <person name="Leclercq S."/>
            <person name="Cloeckaert A."/>
            <person name="Zygmunt M.S."/>
        </authorList>
    </citation>
    <scope>NUCLEOTIDE SEQUENCE [LARGE SCALE GENOMIC DNA]</scope>
    <source>
        <strain evidence="7 8">WS1830</strain>
    </source>
</reference>
<dbReference type="GO" id="GO:0006298">
    <property type="term" value="P:mismatch repair"/>
    <property type="evidence" value="ECO:0007669"/>
    <property type="project" value="UniProtKB-UniRule"/>
</dbReference>
<keyword evidence="4 6" id="KW-0378">Hydrolase</keyword>
<keyword evidence="5 6" id="KW-0234">DNA repair</keyword>
<dbReference type="GO" id="GO:0016787">
    <property type="term" value="F:hydrolase activity"/>
    <property type="evidence" value="ECO:0007669"/>
    <property type="project" value="UniProtKB-KW"/>
</dbReference>
<evidence type="ECO:0000256" key="5">
    <source>
        <dbReference type="ARBA" id="ARBA00023204"/>
    </source>
</evidence>
<sequence>MVDSLTPERRSWNMSRIRGTDTCPEKQLRSLLHRAGYRFRIHDRRLPGSPDIVLPRYRTVVFVHGCFWHRHPGCRNATMPSSRTDFWATKFEGTVARDKAKAAQLEAAGWQVITVWECDLAQKPEIVLASIRQSLEKPSEIPQV</sequence>
<dbReference type="SUPFAM" id="SSF52980">
    <property type="entry name" value="Restriction endonuclease-like"/>
    <property type="match status" value="1"/>
</dbReference>
<protein>
    <recommendedName>
        <fullName evidence="6">Very short patch repair endonuclease</fullName>
        <ecNumber evidence="6">3.1.-.-</ecNumber>
    </recommendedName>
</protein>
<comment type="function">
    <text evidence="6">May nick specific sequences that contain T:G mispairs resulting from m5C-deamination.</text>
</comment>
<dbReference type="Pfam" id="PF03852">
    <property type="entry name" value="Vsr"/>
    <property type="match status" value="1"/>
</dbReference>
<keyword evidence="2 6" id="KW-0255">Endonuclease</keyword>
<organism evidence="7 8">
    <name type="scientific">Brucella tritici</name>
    <dbReference type="NCBI Taxonomy" id="94626"/>
    <lineage>
        <taxon>Bacteria</taxon>
        <taxon>Pseudomonadati</taxon>
        <taxon>Pseudomonadota</taxon>
        <taxon>Alphaproteobacteria</taxon>
        <taxon>Hyphomicrobiales</taxon>
        <taxon>Brucellaceae</taxon>
        <taxon>Brucella/Ochrobactrum group</taxon>
        <taxon>Brucella</taxon>
    </lineage>
</organism>
<accession>A0A6L3YVW6</accession>
<keyword evidence="1 6" id="KW-0540">Nuclease</keyword>